<dbReference type="Proteomes" id="UP000324646">
    <property type="component" value="Chromosome"/>
</dbReference>
<dbReference type="GO" id="GO:0000162">
    <property type="term" value="P:L-tryptophan biosynthetic process"/>
    <property type="evidence" value="ECO:0007669"/>
    <property type="project" value="TreeGrafter"/>
</dbReference>
<keyword evidence="8" id="KW-0456">Lyase</keyword>
<keyword evidence="5 13" id="KW-0808">Transferase</keyword>
<dbReference type="Pfam" id="PF00425">
    <property type="entry name" value="Chorismate_bind"/>
    <property type="match status" value="1"/>
</dbReference>
<keyword evidence="14" id="KW-1185">Reference proteome</keyword>
<comment type="function">
    <text evidence="9">Part of a heterotetrameric complex that catalyzes the two-step biosynthesis of anthranilate, an intermediate in the biosynthesis of L-tryptophan. In the first step, the glutamine-binding beta subunit (TrpG) of anthranilate synthase (AS) provides the glutamine amidotransferase activity which generates ammonia as a substrate that, along with chorismate, is used in the second step, catalyzed by the large alpha subunit of AS (TrpE) to produce anthranilate. In the absence of TrpG, TrpE can synthesize anthranilate directly from chorismate and high concentrations of ammonia.</text>
</comment>
<evidence type="ECO:0000256" key="6">
    <source>
        <dbReference type="ARBA" id="ARBA00022723"/>
    </source>
</evidence>
<dbReference type="Gene3D" id="3.60.120.10">
    <property type="entry name" value="Anthranilate synthase"/>
    <property type="match status" value="1"/>
</dbReference>
<dbReference type="GO" id="GO:0046820">
    <property type="term" value="F:4-amino-4-deoxychorismate synthase activity"/>
    <property type="evidence" value="ECO:0007669"/>
    <property type="project" value="UniProtKB-EC"/>
</dbReference>
<dbReference type="InterPro" id="IPR015890">
    <property type="entry name" value="Chorismate_C"/>
</dbReference>
<evidence type="ECO:0000256" key="7">
    <source>
        <dbReference type="ARBA" id="ARBA00022842"/>
    </source>
</evidence>
<dbReference type="PANTHER" id="PTHR11236">
    <property type="entry name" value="AMINOBENZOATE/ANTHRANILATE SYNTHASE"/>
    <property type="match status" value="1"/>
</dbReference>
<evidence type="ECO:0000256" key="1">
    <source>
        <dbReference type="ARBA" id="ARBA00001946"/>
    </source>
</evidence>
<dbReference type="AlphaFoldDB" id="A0A5C0SA67"/>
<comment type="subunit">
    <text evidence="2">Heterotetramer consisting of two non-identical subunits: a beta subunit (TrpG) and a large alpha subunit (TrpE).</text>
</comment>
<dbReference type="InterPro" id="IPR006805">
    <property type="entry name" value="Anth_synth_I_N"/>
</dbReference>
<dbReference type="EMBL" id="CP042243">
    <property type="protein sequence ID" value="QEK11031.1"/>
    <property type="molecule type" value="Genomic_DNA"/>
</dbReference>
<gene>
    <name evidence="13" type="primary">pabB</name>
    <name evidence="13" type="ORF">FQB35_00830</name>
</gene>
<reference evidence="13 14" key="1">
    <citation type="submission" date="2019-07" db="EMBL/GenBank/DDBJ databases">
        <title>Complete genome of Crassaminicella thermophila SY095.</title>
        <authorList>
            <person name="Li X."/>
        </authorList>
    </citation>
    <scope>NUCLEOTIDE SEQUENCE [LARGE SCALE GENOMIC DNA]</scope>
    <source>
        <strain evidence="13 14">SY095</strain>
    </source>
</reference>
<dbReference type="OrthoDB" id="9803598at2"/>
<evidence type="ECO:0000256" key="4">
    <source>
        <dbReference type="ARBA" id="ARBA00020653"/>
    </source>
</evidence>
<evidence type="ECO:0000256" key="3">
    <source>
        <dbReference type="ARBA" id="ARBA00013139"/>
    </source>
</evidence>
<dbReference type="GO" id="GO:0004049">
    <property type="term" value="F:anthranilate synthase activity"/>
    <property type="evidence" value="ECO:0007669"/>
    <property type="project" value="UniProtKB-EC"/>
</dbReference>
<comment type="cofactor">
    <cofactor evidence="1">
        <name>Mg(2+)</name>
        <dbReference type="ChEBI" id="CHEBI:18420"/>
    </cofactor>
</comment>
<evidence type="ECO:0000256" key="9">
    <source>
        <dbReference type="ARBA" id="ARBA00025634"/>
    </source>
</evidence>
<evidence type="ECO:0000313" key="13">
    <source>
        <dbReference type="EMBL" id="QEK11031.1"/>
    </source>
</evidence>
<keyword evidence="6" id="KW-0479">Metal-binding</keyword>
<evidence type="ECO:0000256" key="5">
    <source>
        <dbReference type="ARBA" id="ARBA00022679"/>
    </source>
</evidence>
<feature type="domain" description="Chorismate-utilising enzyme C-terminal" evidence="11">
    <location>
        <begin position="193"/>
        <end position="446"/>
    </location>
</feature>
<sequence length="456" mass="51516">MLIKKINTSLNSFELYTLFKNEPYSFFLDSGMDPNKLGKYSFIGSNPFLIFKSKNNKIDICENGKTTVLNGDPLEKLREILSSYKMDYKTDLPFIGGAVGYLGYDLCHHIEKLPRHAVDDVNIPDCYIGLYDGIIIIDHQKEEVFASALGIKSPEEETIQKIINTIKAGEEKGVNIKIPKNNKPINLKSNFKKEDYIKAINKIKSYIKAGDIYQANMTQRFECDLQITPFELYAKLREINPAPFASYIDFGEGQIVSSSPERFIQIKNRIIETRPIKGTRPRGKTPTEDIKNREELLSSEKDKAELLMIVDLERNDLGKVSKTGTVEVTELFHLEEYATVYHLVSTIIGKMKDDCDVIDCIKATFPGGSITGAPKIRSMEIIDELEPTQRNIYTGSIGYIGFNGDTDLNIVIRTILCKNQKAYFQVGGGIVWDSDAELEYEETLHKAKALIKALES</sequence>
<evidence type="ECO:0000259" key="11">
    <source>
        <dbReference type="Pfam" id="PF00425"/>
    </source>
</evidence>
<evidence type="ECO:0000256" key="8">
    <source>
        <dbReference type="ARBA" id="ARBA00023239"/>
    </source>
</evidence>
<dbReference type="GO" id="GO:0009396">
    <property type="term" value="P:folic acid-containing compound biosynthetic process"/>
    <property type="evidence" value="ECO:0007669"/>
    <property type="project" value="InterPro"/>
</dbReference>
<keyword evidence="7" id="KW-0460">Magnesium</keyword>
<proteinExistence type="predicted"/>
<dbReference type="InterPro" id="IPR005801">
    <property type="entry name" value="ADC_synthase"/>
</dbReference>
<dbReference type="EC" id="2.6.1.85" evidence="3"/>
<evidence type="ECO:0000313" key="14">
    <source>
        <dbReference type="Proteomes" id="UP000324646"/>
    </source>
</evidence>
<dbReference type="NCBIfam" id="TIGR00553">
    <property type="entry name" value="pabB"/>
    <property type="match status" value="1"/>
</dbReference>
<dbReference type="PRINTS" id="PR00095">
    <property type="entry name" value="ANTSNTHASEI"/>
</dbReference>
<dbReference type="PANTHER" id="PTHR11236:SF48">
    <property type="entry name" value="ISOCHORISMATE SYNTHASE MENF"/>
    <property type="match status" value="1"/>
</dbReference>
<dbReference type="InterPro" id="IPR019999">
    <property type="entry name" value="Anth_synth_I-like"/>
</dbReference>
<keyword evidence="13" id="KW-0032">Aminotransferase</keyword>
<protein>
    <recommendedName>
        <fullName evidence="4">Anthranilate synthase component 1</fullName>
        <ecNumber evidence="3">2.6.1.85</ecNumber>
    </recommendedName>
</protein>
<dbReference type="InterPro" id="IPR005802">
    <property type="entry name" value="ADC_synth_comp_1"/>
</dbReference>
<evidence type="ECO:0000259" key="12">
    <source>
        <dbReference type="Pfam" id="PF04715"/>
    </source>
</evidence>
<feature type="domain" description="Anthranilate synthase component I N-terminal" evidence="12">
    <location>
        <begin position="11"/>
        <end position="145"/>
    </location>
</feature>
<accession>A0A5C0SA67</accession>
<evidence type="ECO:0000256" key="10">
    <source>
        <dbReference type="ARBA" id="ARBA00047683"/>
    </source>
</evidence>
<comment type="catalytic activity">
    <reaction evidence="10">
        <text>chorismate + L-glutamine = anthranilate + pyruvate + L-glutamate + H(+)</text>
        <dbReference type="Rhea" id="RHEA:21732"/>
        <dbReference type="ChEBI" id="CHEBI:15361"/>
        <dbReference type="ChEBI" id="CHEBI:15378"/>
        <dbReference type="ChEBI" id="CHEBI:16567"/>
        <dbReference type="ChEBI" id="CHEBI:29748"/>
        <dbReference type="ChEBI" id="CHEBI:29985"/>
        <dbReference type="ChEBI" id="CHEBI:58359"/>
        <dbReference type="EC" id="4.1.3.27"/>
    </reaction>
</comment>
<name>A0A5C0SA67_CRATE</name>
<evidence type="ECO:0000256" key="2">
    <source>
        <dbReference type="ARBA" id="ARBA00011575"/>
    </source>
</evidence>
<dbReference type="SUPFAM" id="SSF56322">
    <property type="entry name" value="ADC synthase"/>
    <property type="match status" value="1"/>
</dbReference>
<dbReference type="RefSeq" id="WP_148808106.1">
    <property type="nucleotide sequence ID" value="NZ_CP042243.1"/>
</dbReference>
<organism evidence="13 14">
    <name type="scientific">Crassaminicella thermophila</name>
    <dbReference type="NCBI Taxonomy" id="2599308"/>
    <lineage>
        <taxon>Bacteria</taxon>
        <taxon>Bacillati</taxon>
        <taxon>Bacillota</taxon>
        <taxon>Clostridia</taxon>
        <taxon>Eubacteriales</taxon>
        <taxon>Clostridiaceae</taxon>
        <taxon>Crassaminicella</taxon>
    </lineage>
</organism>
<dbReference type="Pfam" id="PF04715">
    <property type="entry name" value="Anth_synt_I_N"/>
    <property type="match status" value="1"/>
</dbReference>
<dbReference type="KEGG" id="crs:FQB35_00830"/>
<dbReference type="GO" id="GO:0046872">
    <property type="term" value="F:metal ion binding"/>
    <property type="evidence" value="ECO:0007669"/>
    <property type="project" value="UniProtKB-KW"/>
</dbReference>